<dbReference type="Proteomes" id="UP001151752">
    <property type="component" value="Chromosome 6"/>
</dbReference>
<dbReference type="EMBL" id="JAPFFM010000009">
    <property type="protein sequence ID" value="KAJ6746812.1"/>
    <property type="molecule type" value="Genomic_DNA"/>
</dbReference>
<reference evidence="1" key="2">
    <citation type="journal article" date="2023" name="Int. J. Mol. Sci.">
        <title>De Novo Assembly and Annotation of 11 Diverse Shrub Willow (Salix) Genomes Reveals Novel Gene Organization in Sex-Linked Regions.</title>
        <authorList>
            <person name="Hyden B."/>
            <person name="Feng K."/>
            <person name="Yates T.B."/>
            <person name="Jawdy S."/>
            <person name="Cereghino C."/>
            <person name="Smart L.B."/>
            <person name="Muchero W."/>
        </authorList>
    </citation>
    <scope>NUCLEOTIDE SEQUENCE</scope>
    <source>
        <tissue evidence="1">Shoot tip</tissue>
    </source>
</reference>
<proteinExistence type="predicted"/>
<protein>
    <submittedName>
        <fullName evidence="1">Uncharacterized protein</fullName>
    </submittedName>
</protein>
<dbReference type="AlphaFoldDB" id="A0A9Q0VEA4"/>
<feature type="non-terminal residue" evidence="1">
    <location>
        <position position="27"/>
    </location>
</feature>
<sequence>MEKSLISKHVQSRIFENNVSSISRAHY</sequence>
<keyword evidence="2" id="KW-1185">Reference proteome</keyword>
<comment type="caution">
    <text evidence="1">The sequence shown here is derived from an EMBL/GenBank/DDBJ whole genome shotgun (WGS) entry which is preliminary data.</text>
</comment>
<gene>
    <name evidence="1" type="ORF">OIU74_029306</name>
</gene>
<name>A0A9Q0VEA4_9ROSI</name>
<reference evidence="1" key="1">
    <citation type="submission" date="2022-11" db="EMBL/GenBank/DDBJ databases">
        <authorList>
            <person name="Hyden B.L."/>
            <person name="Feng K."/>
            <person name="Yates T."/>
            <person name="Jawdy S."/>
            <person name="Smart L.B."/>
            <person name="Muchero W."/>
        </authorList>
    </citation>
    <scope>NUCLEOTIDE SEQUENCE</scope>
    <source>
        <tissue evidence="1">Shoot tip</tissue>
    </source>
</reference>
<organism evidence="1 2">
    <name type="scientific">Salix koriyanagi</name>
    <dbReference type="NCBI Taxonomy" id="2511006"/>
    <lineage>
        <taxon>Eukaryota</taxon>
        <taxon>Viridiplantae</taxon>
        <taxon>Streptophyta</taxon>
        <taxon>Embryophyta</taxon>
        <taxon>Tracheophyta</taxon>
        <taxon>Spermatophyta</taxon>
        <taxon>Magnoliopsida</taxon>
        <taxon>eudicotyledons</taxon>
        <taxon>Gunneridae</taxon>
        <taxon>Pentapetalae</taxon>
        <taxon>rosids</taxon>
        <taxon>fabids</taxon>
        <taxon>Malpighiales</taxon>
        <taxon>Salicaceae</taxon>
        <taxon>Saliceae</taxon>
        <taxon>Salix</taxon>
    </lineage>
</organism>
<accession>A0A9Q0VEA4</accession>
<evidence type="ECO:0000313" key="2">
    <source>
        <dbReference type="Proteomes" id="UP001151752"/>
    </source>
</evidence>
<evidence type="ECO:0000313" key="1">
    <source>
        <dbReference type="EMBL" id="KAJ6746812.1"/>
    </source>
</evidence>